<dbReference type="Proteomes" id="UP000006100">
    <property type="component" value="Chromosome"/>
</dbReference>
<name>K0BFB4_9ARCH</name>
<dbReference type="EMBL" id="CP003843">
    <property type="protein sequence ID" value="AFS82981.1"/>
    <property type="molecule type" value="Genomic_DNA"/>
</dbReference>
<evidence type="ECO:0000313" key="3">
    <source>
        <dbReference type="Proteomes" id="UP000006100"/>
    </source>
</evidence>
<proteinExistence type="predicted"/>
<keyword evidence="1" id="KW-0812">Transmembrane</keyword>
<dbReference type="InterPro" id="IPR011042">
    <property type="entry name" value="6-blade_b-propeller_TolB-like"/>
</dbReference>
<dbReference type="KEGG" id="nir:NSED_05895"/>
<keyword evidence="1" id="KW-0472">Membrane</keyword>
<reference evidence="2 3" key="1">
    <citation type="journal article" date="2012" name="J. Bacteriol.">
        <title>Draft Genome Sequence of an Ammonia-Oxidizing Archaeon, "Candidatus Nitrosopumilus sediminis" AR2, from Svalbard in the Arctic Circle.</title>
        <authorList>
            <person name="Park S.J."/>
            <person name="Kim J.G."/>
            <person name="Jung M.Y."/>
            <person name="Kim S.J."/>
            <person name="Cha I.T."/>
            <person name="Ghai R."/>
            <person name="Martin-Cuadrado A.B."/>
            <person name="Rodriguez-Valera F."/>
            <person name="Rhee S.K."/>
        </authorList>
    </citation>
    <scope>NUCLEOTIDE SEQUENCE [LARGE SCALE GENOMIC DNA]</scope>
    <source>
        <strain evidence="2 3">AR2</strain>
    </source>
</reference>
<protein>
    <submittedName>
        <fullName evidence="2">Uncharacterized protein</fullName>
    </submittedName>
</protein>
<dbReference type="STRING" id="1229909.NSED_05895"/>
<evidence type="ECO:0000313" key="2">
    <source>
        <dbReference type="EMBL" id="AFS82981.1"/>
    </source>
</evidence>
<dbReference type="SUPFAM" id="SSF63825">
    <property type="entry name" value="YWTD domain"/>
    <property type="match status" value="1"/>
</dbReference>
<gene>
    <name evidence="2" type="ORF">NSED_05895</name>
</gene>
<keyword evidence="1" id="KW-1133">Transmembrane helix</keyword>
<dbReference type="RefSeq" id="WP_014965352.1">
    <property type="nucleotide sequence ID" value="NC_018656.1"/>
</dbReference>
<organism evidence="2 3">
    <name type="scientific">Candidatus Nitrosopumilus sediminis</name>
    <dbReference type="NCBI Taxonomy" id="1229909"/>
    <lineage>
        <taxon>Archaea</taxon>
        <taxon>Nitrososphaerota</taxon>
        <taxon>Nitrososphaeria</taxon>
        <taxon>Nitrosopumilales</taxon>
        <taxon>Nitrosopumilaceae</taxon>
        <taxon>Nitrosopumilus</taxon>
    </lineage>
</organism>
<dbReference type="OrthoDB" id="12175at2157"/>
<dbReference type="HOGENOM" id="CLU_738895_0_0_2"/>
<accession>K0BFB4</accession>
<feature type="transmembrane region" description="Helical" evidence="1">
    <location>
        <begin position="349"/>
        <end position="367"/>
    </location>
</feature>
<sequence>MNLKILFILIGFFLILPINFVHAEVIHENLGIINELLVSEEKSDLYFFELDQNISSQTWIHDTKIMYGNENTISKISDDLFIFPTEINEIGDYLIFATLSEECVGNTICDFQDVIKMSKKDGSYQKIIHQLKSAIHISVEGEQIYLSESNGKIWKFFKDGSDKQLVYQGNNIIMDITVQNDKVYWIEEISEQNSIIMMLKDGIVTKIAENLQIPYNLAHDDDSIFWNEIRIGAKSGKVTEFTKFTLYNGDKIKTVSEYDNKTPLSSFSKPVYGPYSFLGNFLFIANNTSDKSTIHLLDYKTDQNFELETISNYDVRYFRNSFDSLYVLGQNQDGFLIEKLPLPVTVPEFSTVMIFFSVTTGLSLIIASQKLFHY</sequence>
<dbReference type="PATRIC" id="fig|1229909.8.peg.1297"/>
<dbReference type="GeneID" id="13696974"/>
<dbReference type="AlphaFoldDB" id="K0BFB4"/>
<keyword evidence="3" id="KW-1185">Reference proteome</keyword>
<evidence type="ECO:0000256" key="1">
    <source>
        <dbReference type="SAM" id="Phobius"/>
    </source>
</evidence>
<dbReference type="Gene3D" id="2.120.10.30">
    <property type="entry name" value="TolB, C-terminal domain"/>
    <property type="match status" value="1"/>
</dbReference>